<evidence type="ECO:0000313" key="3">
    <source>
        <dbReference type="Proteomes" id="UP001219934"/>
    </source>
</evidence>
<gene>
    <name evidence="2" type="ORF">JOQ06_006405</name>
</gene>
<protein>
    <submittedName>
        <fullName evidence="2">Uncharacterized protein</fullName>
    </submittedName>
</protein>
<feature type="non-terminal residue" evidence="2">
    <location>
        <position position="1"/>
    </location>
</feature>
<sequence>GFLPIISNLENTGFRSPRDWWYITCTIILETLKQITTKRKVGILGAGCHEWRSDGSEPGSIPIPPEDTASEMGSSVGEGFSVLDHPSVAFGPPPAAPLREPA</sequence>
<evidence type="ECO:0000256" key="1">
    <source>
        <dbReference type="SAM" id="MobiDB-lite"/>
    </source>
</evidence>
<dbReference type="Proteomes" id="UP001219934">
    <property type="component" value="Unassembled WGS sequence"/>
</dbReference>
<accession>A0AAD6FQF0</accession>
<evidence type="ECO:0000313" key="2">
    <source>
        <dbReference type="EMBL" id="KAJ4943912.1"/>
    </source>
</evidence>
<organism evidence="2 3">
    <name type="scientific">Pogonophryne albipinna</name>
    <dbReference type="NCBI Taxonomy" id="1090488"/>
    <lineage>
        <taxon>Eukaryota</taxon>
        <taxon>Metazoa</taxon>
        <taxon>Chordata</taxon>
        <taxon>Craniata</taxon>
        <taxon>Vertebrata</taxon>
        <taxon>Euteleostomi</taxon>
        <taxon>Actinopterygii</taxon>
        <taxon>Neopterygii</taxon>
        <taxon>Teleostei</taxon>
        <taxon>Neoteleostei</taxon>
        <taxon>Acanthomorphata</taxon>
        <taxon>Eupercaria</taxon>
        <taxon>Perciformes</taxon>
        <taxon>Notothenioidei</taxon>
        <taxon>Pogonophryne</taxon>
    </lineage>
</organism>
<dbReference type="AlphaFoldDB" id="A0AAD6FQF0"/>
<proteinExistence type="predicted"/>
<name>A0AAD6FQF0_9TELE</name>
<dbReference type="EMBL" id="JAPTMU010000005">
    <property type="protein sequence ID" value="KAJ4943912.1"/>
    <property type="molecule type" value="Genomic_DNA"/>
</dbReference>
<reference evidence="2" key="1">
    <citation type="submission" date="2022-11" db="EMBL/GenBank/DDBJ databases">
        <title>Chromosome-level genome of Pogonophryne albipinna.</title>
        <authorList>
            <person name="Jo E."/>
        </authorList>
    </citation>
    <scope>NUCLEOTIDE SEQUENCE</scope>
    <source>
        <strain evidence="2">SGF0006</strain>
        <tissue evidence="2">Muscle</tissue>
    </source>
</reference>
<keyword evidence="3" id="KW-1185">Reference proteome</keyword>
<feature type="region of interest" description="Disordered" evidence="1">
    <location>
        <begin position="53"/>
        <end position="79"/>
    </location>
</feature>
<comment type="caution">
    <text evidence="2">The sequence shown here is derived from an EMBL/GenBank/DDBJ whole genome shotgun (WGS) entry which is preliminary data.</text>
</comment>